<dbReference type="InterPro" id="IPR029787">
    <property type="entry name" value="Nucleotide_cyclase"/>
</dbReference>
<proteinExistence type="predicted"/>
<gene>
    <name evidence="5" type="ORF">C9I94_04220</name>
</gene>
<dbReference type="EMBL" id="PYLZ01000002">
    <property type="protein sequence ID" value="PSW25786.1"/>
    <property type="molecule type" value="Genomic_DNA"/>
</dbReference>
<dbReference type="InterPro" id="IPR043128">
    <property type="entry name" value="Rev_trsase/Diguanyl_cyclase"/>
</dbReference>
<dbReference type="RefSeq" id="WP_048898600.1">
    <property type="nucleotide sequence ID" value="NZ_AP024852.1"/>
</dbReference>
<dbReference type="CDD" id="cd01949">
    <property type="entry name" value="GGDEF"/>
    <property type="match status" value="1"/>
</dbReference>
<dbReference type="Gene3D" id="3.30.450.20">
    <property type="entry name" value="PAS domain"/>
    <property type="match status" value="2"/>
</dbReference>
<evidence type="ECO:0000313" key="6">
    <source>
        <dbReference type="Proteomes" id="UP000240481"/>
    </source>
</evidence>
<dbReference type="GO" id="GO:0043709">
    <property type="term" value="P:cell adhesion involved in single-species biofilm formation"/>
    <property type="evidence" value="ECO:0007669"/>
    <property type="project" value="TreeGrafter"/>
</dbReference>
<evidence type="ECO:0000256" key="3">
    <source>
        <dbReference type="SAM" id="Phobius"/>
    </source>
</evidence>
<keyword evidence="6" id="KW-1185">Reference proteome</keyword>
<keyword evidence="3" id="KW-0812">Transmembrane</keyword>
<dbReference type="GO" id="GO:1902201">
    <property type="term" value="P:negative regulation of bacterial-type flagellum-dependent cell motility"/>
    <property type="evidence" value="ECO:0007669"/>
    <property type="project" value="TreeGrafter"/>
</dbReference>
<feature type="transmembrane region" description="Helical" evidence="3">
    <location>
        <begin position="272"/>
        <end position="294"/>
    </location>
</feature>
<keyword evidence="3" id="KW-0472">Membrane</keyword>
<dbReference type="SUPFAM" id="SSF55073">
    <property type="entry name" value="Nucleotide cyclase"/>
    <property type="match status" value="1"/>
</dbReference>
<feature type="transmembrane region" description="Helical" evidence="3">
    <location>
        <begin position="7"/>
        <end position="28"/>
    </location>
</feature>
<evidence type="ECO:0000256" key="1">
    <source>
        <dbReference type="ARBA" id="ARBA00012528"/>
    </source>
</evidence>
<dbReference type="InterPro" id="IPR000160">
    <property type="entry name" value="GGDEF_dom"/>
</dbReference>
<dbReference type="PANTHER" id="PTHR45138">
    <property type="entry name" value="REGULATORY COMPONENTS OF SENSORY TRANSDUCTION SYSTEM"/>
    <property type="match status" value="1"/>
</dbReference>
<reference evidence="5 6" key="1">
    <citation type="submission" date="2018-01" db="EMBL/GenBank/DDBJ databases">
        <title>Whole genome sequencing of Histamine producing bacteria.</title>
        <authorList>
            <person name="Butler K."/>
        </authorList>
    </citation>
    <scope>NUCLEOTIDE SEQUENCE [LARGE SCALE GENOMIC DNA]</scope>
    <source>
        <strain evidence="5 6">DSM 24669</strain>
    </source>
</reference>
<dbReference type="AlphaFoldDB" id="A0A0J8VC46"/>
<dbReference type="GO" id="GO:0005886">
    <property type="term" value="C:plasma membrane"/>
    <property type="evidence" value="ECO:0007669"/>
    <property type="project" value="TreeGrafter"/>
</dbReference>
<dbReference type="NCBIfam" id="TIGR00254">
    <property type="entry name" value="GGDEF"/>
    <property type="match status" value="1"/>
</dbReference>
<comment type="catalytic activity">
    <reaction evidence="2">
        <text>2 GTP = 3',3'-c-di-GMP + 2 diphosphate</text>
        <dbReference type="Rhea" id="RHEA:24898"/>
        <dbReference type="ChEBI" id="CHEBI:33019"/>
        <dbReference type="ChEBI" id="CHEBI:37565"/>
        <dbReference type="ChEBI" id="CHEBI:58805"/>
        <dbReference type="EC" id="2.7.7.65"/>
    </reaction>
</comment>
<keyword evidence="3" id="KW-1133">Transmembrane helix</keyword>
<dbReference type="Pfam" id="PF00990">
    <property type="entry name" value="GGDEF"/>
    <property type="match status" value="1"/>
</dbReference>
<name>A0A0J8VC46_9GAMM</name>
<comment type="caution">
    <text evidence="5">The sequence shown here is derived from an EMBL/GenBank/DDBJ whole genome shotgun (WGS) entry which is preliminary data.</text>
</comment>
<dbReference type="CDD" id="cd18773">
    <property type="entry name" value="PDC1_HK_sensor"/>
    <property type="match status" value="1"/>
</dbReference>
<dbReference type="Proteomes" id="UP000240481">
    <property type="component" value="Unassembled WGS sequence"/>
</dbReference>
<dbReference type="PROSITE" id="PS50887">
    <property type="entry name" value="GGDEF"/>
    <property type="match status" value="1"/>
</dbReference>
<organism evidence="5 6">
    <name type="scientific">Photobacterium swingsii</name>
    <dbReference type="NCBI Taxonomy" id="680026"/>
    <lineage>
        <taxon>Bacteria</taxon>
        <taxon>Pseudomonadati</taxon>
        <taxon>Pseudomonadota</taxon>
        <taxon>Gammaproteobacteria</taxon>
        <taxon>Vibrionales</taxon>
        <taxon>Vibrionaceae</taxon>
        <taxon>Photobacterium</taxon>
    </lineage>
</organism>
<evidence type="ECO:0000313" key="5">
    <source>
        <dbReference type="EMBL" id="PSW25786.1"/>
    </source>
</evidence>
<dbReference type="STRING" id="680026.AB733_09840"/>
<accession>A0A0J8VC46</accession>
<dbReference type="OrthoDB" id="5809416at2"/>
<dbReference type="EC" id="2.7.7.65" evidence="1"/>
<evidence type="ECO:0000256" key="2">
    <source>
        <dbReference type="ARBA" id="ARBA00034247"/>
    </source>
</evidence>
<protein>
    <recommendedName>
        <fullName evidence="1">diguanylate cyclase</fullName>
        <ecNumber evidence="1">2.7.7.65</ecNumber>
    </recommendedName>
</protein>
<sequence length="640" mass="72463">MDIKPKHLIQTIIPLIVVVFLSLSYVGYSDLKVSRAAAYQQAKDNVSVANEYLKIHFNSVENHLYLLGQILVRDVVIDEYIAMGDALIANQKKLSEVGLYSQGSYYGTHGIEVHNVASKMENRPWYNPNSKVGESYISPIYMSRTTDKWSVTVVKVIEMANKQLAYILLETDVTELYKQLALLKTMKNGYVYVVDVNSRQIIMHPDHSRIGSLSVSVEPELLQSIQEGETQGAIDGYMYKMRWKFSVYDADNAFGWILLSGTITQDITSQAFNLGAVSITLFCVIGIMVLINLISKRVHNNGRLLTEVDGLVALDQRLNAMIKDLVPCESVILFTYNEDHHEYVDVHKRYTFSQETVERFLTLDKRQSMRVSVSNRNDLIARHISPTRAVFRVPLIINEQLQGIVYLLRTPVVLPWFVNIYRIYAQGALNHVLLRQRIKNKDQMTNLMNKNYLRSHIQQVLMKNQTGYYLAMLDIDDFKMINDGLGHLFGDQVILSVAEKLKEVMPDQAIIARYGGDEFSIMFMAESRIAADSKLQALRRALSQSQVHFNGKKASYTVSVGFAEVQGELDSVISLADNALYKAKKNKPSKVCLHDMGYGPCRYYQCDDDLNTTSRKSDECLPCGNALDSGHAASRNLEAV</sequence>
<dbReference type="PANTHER" id="PTHR45138:SF9">
    <property type="entry name" value="DIGUANYLATE CYCLASE DGCM-RELATED"/>
    <property type="match status" value="1"/>
</dbReference>
<feature type="domain" description="GGDEF" evidence="4">
    <location>
        <begin position="466"/>
        <end position="596"/>
    </location>
</feature>
<dbReference type="InterPro" id="IPR050469">
    <property type="entry name" value="Diguanylate_Cyclase"/>
</dbReference>
<dbReference type="Gene3D" id="3.30.70.270">
    <property type="match status" value="1"/>
</dbReference>
<dbReference type="GO" id="GO:0052621">
    <property type="term" value="F:diguanylate cyclase activity"/>
    <property type="evidence" value="ECO:0007669"/>
    <property type="project" value="UniProtKB-EC"/>
</dbReference>
<evidence type="ECO:0000259" key="4">
    <source>
        <dbReference type="PROSITE" id="PS50887"/>
    </source>
</evidence>
<dbReference type="SMART" id="SM00267">
    <property type="entry name" value="GGDEF"/>
    <property type="match status" value="1"/>
</dbReference>